<keyword evidence="5" id="KW-1185">Reference proteome</keyword>
<organism evidence="4 5">
    <name type="scientific">Blattamonas nauphoetae</name>
    <dbReference type="NCBI Taxonomy" id="2049346"/>
    <lineage>
        <taxon>Eukaryota</taxon>
        <taxon>Metamonada</taxon>
        <taxon>Preaxostyla</taxon>
        <taxon>Oxymonadida</taxon>
        <taxon>Blattamonas</taxon>
    </lineage>
</organism>
<dbReference type="SUPFAM" id="SSF56112">
    <property type="entry name" value="Protein kinase-like (PK-like)"/>
    <property type="match status" value="1"/>
</dbReference>
<proteinExistence type="predicted"/>
<evidence type="ECO:0000313" key="5">
    <source>
        <dbReference type="Proteomes" id="UP001281761"/>
    </source>
</evidence>
<evidence type="ECO:0000256" key="2">
    <source>
        <dbReference type="SAM" id="SignalP"/>
    </source>
</evidence>
<comment type="caution">
    <text evidence="4">The sequence shown here is derived from an EMBL/GenBank/DDBJ whole genome shotgun (WGS) entry which is preliminary data.</text>
</comment>
<dbReference type="SUPFAM" id="SSF51126">
    <property type="entry name" value="Pectin lyase-like"/>
    <property type="match status" value="1"/>
</dbReference>
<gene>
    <name evidence="4" type="ORF">BLNAU_2270</name>
</gene>
<dbReference type="EMBL" id="JARBJD010000009">
    <property type="protein sequence ID" value="KAK2962835.1"/>
    <property type="molecule type" value="Genomic_DNA"/>
</dbReference>
<reference evidence="4 5" key="1">
    <citation type="journal article" date="2022" name="bioRxiv">
        <title>Genomics of Preaxostyla Flagellates Illuminates Evolutionary Transitions and the Path Towards Mitochondrial Loss.</title>
        <authorList>
            <person name="Novak L.V.F."/>
            <person name="Treitli S.C."/>
            <person name="Pyrih J."/>
            <person name="Halakuc P."/>
            <person name="Pipaliya S.V."/>
            <person name="Vacek V."/>
            <person name="Brzon O."/>
            <person name="Soukal P."/>
            <person name="Eme L."/>
            <person name="Dacks J.B."/>
            <person name="Karnkowska A."/>
            <person name="Elias M."/>
            <person name="Hampl V."/>
        </authorList>
    </citation>
    <scope>NUCLEOTIDE SEQUENCE [LARGE SCALE GENOMIC DNA]</scope>
    <source>
        <strain evidence="4">NAU3</strain>
        <tissue evidence="4">Gut</tissue>
    </source>
</reference>
<keyword evidence="1" id="KW-0472">Membrane</keyword>
<feature type="chain" id="PRO_5045207756" description="Protein kinase domain-containing protein" evidence="2">
    <location>
        <begin position="32"/>
        <end position="3363"/>
    </location>
</feature>
<keyword evidence="2" id="KW-0732">Signal</keyword>
<evidence type="ECO:0000259" key="3">
    <source>
        <dbReference type="PROSITE" id="PS50011"/>
    </source>
</evidence>
<dbReference type="InterPro" id="IPR011050">
    <property type="entry name" value="Pectin_lyase_fold/virulence"/>
</dbReference>
<evidence type="ECO:0000313" key="4">
    <source>
        <dbReference type="EMBL" id="KAK2962835.1"/>
    </source>
</evidence>
<dbReference type="InterPro" id="IPR001245">
    <property type="entry name" value="Ser-Thr/Tyr_kinase_cat_dom"/>
</dbReference>
<feature type="domain" description="Protein kinase" evidence="3">
    <location>
        <begin position="3058"/>
        <end position="3337"/>
    </location>
</feature>
<dbReference type="InterPro" id="IPR050167">
    <property type="entry name" value="Ser_Thr_protein_kinase"/>
</dbReference>
<feature type="signal peptide" evidence="2">
    <location>
        <begin position="1"/>
        <end position="31"/>
    </location>
</feature>
<dbReference type="InterPro" id="IPR011009">
    <property type="entry name" value="Kinase-like_dom_sf"/>
</dbReference>
<keyword evidence="1" id="KW-0812">Transmembrane</keyword>
<dbReference type="InterPro" id="IPR000719">
    <property type="entry name" value="Prot_kinase_dom"/>
</dbReference>
<dbReference type="PROSITE" id="PS50011">
    <property type="entry name" value="PROTEIN_KINASE_DOM"/>
    <property type="match status" value="1"/>
</dbReference>
<name>A0ABQ9YGH4_9EUKA</name>
<keyword evidence="1" id="KW-1133">Transmembrane helix</keyword>
<feature type="transmembrane region" description="Helical" evidence="1">
    <location>
        <begin position="3041"/>
        <end position="3064"/>
    </location>
</feature>
<protein>
    <recommendedName>
        <fullName evidence="3">Protein kinase domain-containing protein</fullName>
    </recommendedName>
</protein>
<accession>A0ABQ9YGH4</accession>
<evidence type="ECO:0000256" key="1">
    <source>
        <dbReference type="SAM" id="Phobius"/>
    </source>
</evidence>
<sequence>MIFPCLVRGGGRISIWLIVSAILFCSPETTTNSVFDLRDQLRFDVNEHSPDRVNDHEFTLGNGQFSANRIVFRSRQLTLCGSSETTQIIYRPTDSASPRESHKMDNQPELDNTLTLFKMENSTVSLHRLFLNLENVEENVNQAPRCAILTDSSVSASNCSFHLDSGSSPFLMSPSESPHSSISESCLLLDRIVLTNREMMIGALSELSASSFHQPHIGVHLSSSALFCLDLLTNSGLALCFSPNSPPLSLTSTISECSFSNMTSPIPRRFSPVPSSLSERLCGNNLRSVENGLFGTVSSPLGTHLSFVCTNSSISECVNTKPEVNEEGTITEEDQNWSFPSSDQQKAFVNKIENYIFSNCSFTATESTQHFRMLYFGNFSGSLSLLNCKFSATVTSNQMYFLDMHAARTTLPHLLVDQCSTLYSRTDNKDTKYNQIETRYSVHHTFASSNFSSSADHTNARLLLCIDSAPFIQTANCIFEKQSTNESGAVISYLAADSILHLFDSLFSSNTAGTTGGVIVTYLAVHNFHRCIFRNNKATRGGAIFMYWVANYLMMEDCHFEANQATEYNSQNNSLTHHRGNDVHSSGYGYTSMTTNTIVGCTSTSELPKIGYYNSGTSNGPHPQQEILFPHPDTGNRSPPAEAVLFVEVSPDNSGPDCTKDLPCTTISSAVLKSSPTGFSLINLGIGTHPDGDREVSGSVGIVGKGWLTNSSAFSVLTTGGFTLNQNANFTLSGLSLKPSSNSVTLIKMMSPSSLRLSHFTVECLNEHHASLFSLEAGTAVYSKCIFNALVFSSTPAISISGTASVSFETTWFMVVERKSGSGSSCVDSISNGTISFTFCDFGDCWSSGRSGCLDFEGVNEQGTVSVTNVIFSNCSAHSSLGSVGNDLAFSPSTLKKLTIDANTRSRSPQPHILNGTEKEVLPYPKLYFTNFGYSHPVNARFAMAVPASQFPELKTLIENITVPGATTEMIGSYLSKQLDPTIASTITLKLVSHGITSIQQSKPLLTVVDTAFITLDKTTLTFDYRIIHTPFVVLSPTAHLGLHFFRISFSDLELDIPFFRSSGTLQFALMTWAYPVQMTGCSFISCTGGSVIISTSHFSNLFSTSNGAFLSAVGTSIKSTLSSFTNCTATNGGAFAVALSGNNTISFAHESTSAYATTFSDCKAIGDGGIGDEKGKGGAIFVEGTTSIAQPIIFSPASNKAARFTDNKAENGTDVFVAESVFSGIGIKDIKPFGGNSFSNEYRVVIEGREEEDWEKIQLLISLPTISVNGSVYQPHTNSMSGVDGDNCKWSSSYCATLGFGIGLMKQKFKDGTPIPQTISFLWNMTYNETKVEVMEQDITVLGTTSPKPADAAILRSTVRIASESTVDFLFRVMKDGKLNVTNIDFVVPSSHGLFDGQDNAVSLTLRNISILCSDSLERTFPLIRTRKISVLIENTQLGTSPSEIVGQFGCGVIDVRTLTTPSFSTLTLSNLRSKGSALIVVESESFSSMNGISFSNCSRSDSGAEFFLVRSSNLSSSINPSDWTSHFDETTLLTALVGQETNLSEDNKWFEVSLLFFLLSPTDEIVVDGDNSEATEHRNCGSNRLRCSTLSSSFSSALSHSRSIITAHSSVSHTTPFTPSAPLTLQSSTNRQTVTISEAGSFSISLPSEAFTLSSLVVALAPTCSSPTLFSVAEGTLSLSAVQVGSSSSVTLGSTTTLISVQERGILTLTDSSFTNLVFSDASLGTLIHLSLGASFTTNTGTLFSSISSNGKGSLVFVCSSNLTDTAKEESFQKLKNELSPDHIFNETERNWICGSESSREPESLLYYFFSHTTSESSLFVNNEGGDHPLCGKDVLPCSSLKHGFSSLKTTGSSLTLLSDTTLSSSLSPQFATQTIKSQLNKKKITIEENGHFDLSSGLLSVSSVDFVGSSSTSNSDPRSISLFVVSGSSSLSVSSATFTSISNGGVGGIVLCTSSGSVDLQSVEIVDCNSGSSSDGRQIFIERDSFSSGDVVMKTVSISQTPPSSHKEIVLRGRDLDRVVTESSFSGSFGEVNELTADKMQEMWGIDPSRPEKTGPLSYFAFAHAGGPVHVSGDFWDHTGCGKETLPCQSLVVGHERLKSSDSESKLVIDSNLTLATELVTKARTIRIESSGGETLSFSAAGQLTVSEGQLTLSSFDLELPSTLTLSPFVVNGGILTIEQTLTISHTGTAQSPTPLASPLFAVSSGSLTVTGTASSPHIFEFFSSTSRATILEVDGTDSPTASLAFCSFHHCSSANGPSGVMSLIGSAGTISLKNCHFEGNAGSTSKDVHASILWKDVLNRGTFAGSFSDSDLNHLVIGSEAMNDLLPFSILSVNAVSFDDSQCQFSSSACSSAVKSLSLCIQNETNGKSALRLIELETNSNEPNTLEVLAKRIELFGSEQTHTLGCAQPLSLLIVSTGSAFLHTLTLVATSPSMPSSLLSLTAAGSLSLESVVLDGGSVDFASSLILTTAGLLSLKGVAFSGVNLSSHSLMETSGWVEMDECAFSEISRSERSGSVLTATIDSTNSVRITNTDFENCEGDEEPIWVLLSGENEATFSTSSWAGSFNLSSPHSGVLVRRGGEPTSSEFSPHSLLYELYPRKGSSIVVTSSPGFMDHPLCGSVEMACLSVKRGIELANERIVEVHGDGDVSDVLQMDGDVVTISGFKKHGRLRFVGQGRIVNNEFVEPDYLTIRDVSLDFSSSSLSDCAACLIEAGSMVVQDATVHSSTTVGFVLIEMKGETLKMERISLSAISFESTPFRFDHCLSVRLKDLNASSCSTTSILSATHVDSLSLDSCTFSGPPPLTRNGVPDEMCLWTTGFVQVESTNLSLRSTAFTSLSQGALFVNSSRVAIEGGIFHDNSPLSTKFPSLRHNLRCVGESEVTIGSLQGGDGSSTEWLWMDRSDNCSLKSNNSEIVSPFFVPTLNSSSSKVTLTKTKLSLALVGTLLIPCNLRLRMFEGAGTSDEKLSENKTLTISETQINETHLSVAFDLADVKLNPEYEWRSCVLFGDQDSETEWIRVKMSRPDERKALAAQAMKWVIPVIVGSAVLLCLIFVLIIVLIRRGKRDKVKKEGLLAQQELNVDDDTILKVESFGMETEQCNAVFEGDVMNVTNSGMTGQTKKEEETEGGGNDEYEIVEAVNVNDISVRTRVNKQDTLFNRLHKPQGQFVMNKLVLEQRLVSALRKIEVASPCAELLLKMSPHWILFDSNGTMYLQETEQALNCGTFFESAQAGREATTGHEGQRWEAPEVAQKKGEVDGGRAAVFSLGLIIWEIETEEVPFKEMDAQNAQRQLGSGGELSMEEVESENLGVMIQKCLSENPKERPTLSELSEFLEKGCVFEQDADPKLTRTQNINVAVVE</sequence>
<dbReference type="Pfam" id="PF07714">
    <property type="entry name" value="PK_Tyr_Ser-Thr"/>
    <property type="match status" value="1"/>
</dbReference>
<dbReference type="Gene3D" id="1.10.510.10">
    <property type="entry name" value="Transferase(Phosphotransferase) domain 1"/>
    <property type="match status" value="1"/>
</dbReference>
<dbReference type="PANTHER" id="PTHR23257">
    <property type="entry name" value="SERINE-THREONINE PROTEIN KINASE"/>
    <property type="match status" value="1"/>
</dbReference>
<dbReference type="Proteomes" id="UP001281761">
    <property type="component" value="Unassembled WGS sequence"/>
</dbReference>